<protein>
    <submittedName>
        <fullName evidence="3">Uncharacterized protein</fullName>
    </submittedName>
</protein>
<dbReference type="InterPro" id="IPR051490">
    <property type="entry name" value="THEM6_lcsJ_thioesterase"/>
</dbReference>
<comment type="similarity">
    <text evidence="1">Belongs to the lcsJ thioesterase family.</text>
</comment>
<keyword evidence="4" id="KW-1185">Reference proteome</keyword>
<organism evidence="3 4">
    <name type="scientific">Dioszegia hungarica</name>
    <dbReference type="NCBI Taxonomy" id="4972"/>
    <lineage>
        <taxon>Eukaryota</taxon>
        <taxon>Fungi</taxon>
        <taxon>Dikarya</taxon>
        <taxon>Basidiomycota</taxon>
        <taxon>Agaricomycotina</taxon>
        <taxon>Tremellomycetes</taxon>
        <taxon>Tremellales</taxon>
        <taxon>Bulleribasidiaceae</taxon>
        <taxon>Dioszegia</taxon>
    </lineage>
</organism>
<evidence type="ECO:0000313" key="3">
    <source>
        <dbReference type="EMBL" id="KAI9636737.1"/>
    </source>
</evidence>
<dbReference type="Gene3D" id="3.10.129.10">
    <property type="entry name" value="Hotdog Thioesterase"/>
    <property type="match status" value="1"/>
</dbReference>
<gene>
    <name evidence="3" type="ORF">MKK02DRAFT_45442</name>
</gene>
<sequence length="391" mass="43170">MASTAHLPNMGTAAIPKDQAIPAILSSAIRRILARLRVLRSVPGAPVATTSSLLPFIPKPVKIIFLLLVLINSPSFPFQWHLRVWSHALKAYYLVYRKGRGRYLREWEAENLKAGQVRGLRTKIKRRAWLDDCDYNIHLSNSCYAKNSDSARMDYCVQSMSPIFTPGVNVALAGSHYNFLKEIPMGSEYLMETRIAGWGEKWLYIVTEFIIYPKSKPTSNLKAAKAQIDAKIASAPTSSAGPAIPSISAPGTGESTPQVSGTASPIPNMEEAKKVAARTRPARSDGGIVACLAVFEYCFKIGRVTIPPRVALYFAFQSPKQDERDHARKMILSKDQGRAWLRGGWRDEPNAADIGRNIGMDDSVTEEQSGEAWYDKTRKGMEGVAEGLSVL</sequence>
<evidence type="ECO:0000313" key="4">
    <source>
        <dbReference type="Proteomes" id="UP001164286"/>
    </source>
</evidence>
<dbReference type="GeneID" id="77732626"/>
<reference evidence="3" key="1">
    <citation type="journal article" date="2022" name="G3 (Bethesda)">
        <title>High quality genome of the basidiomycete yeast Dioszegia hungarica PDD-24b-2 isolated from cloud water.</title>
        <authorList>
            <person name="Jarrige D."/>
            <person name="Haridas S."/>
            <person name="Bleykasten-Grosshans C."/>
            <person name="Joly M."/>
            <person name="Nadalig T."/>
            <person name="Sancelme M."/>
            <person name="Vuilleumier S."/>
            <person name="Grigoriev I.V."/>
            <person name="Amato P."/>
            <person name="Bringel F."/>
        </authorList>
    </citation>
    <scope>NUCLEOTIDE SEQUENCE</scope>
    <source>
        <strain evidence="3">PDD-24b-2</strain>
    </source>
</reference>
<dbReference type="RefSeq" id="XP_052946514.1">
    <property type="nucleotide sequence ID" value="XM_053093421.1"/>
</dbReference>
<dbReference type="SUPFAM" id="SSF54637">
    <property type="entry name" value="Thioesterase/thiol ester dehydrase-isomerase"/>
    <property type="match status" value="1"/>
</dbReference>
<evidence type="ECO:0000256" key="1">
    <source>
        <dbReference type="ARBA" id="ARBA00038476"/>
    </source>
</evidence>
<dbReference type="EMBL" id="JAKWFO010000005">
    <property type="protein sequence ID" value="KAI9636737.1"/>
    <property type="molecule type" value="Genomic_DNA"/>
</dbReference>
<dbReference type="Proteomes" id="UP001164286">
    <property type="component" value="Unassembled WGS sequence"/>
</dbReference>
<proteinExistence type="inferred from homology"/>
<feature type="compositionally biased region" description="Low complexity" evidence="2">
    <location>
        <begin position="236"/>
        <end position="251"/>
    </location>
</feature>
<dbReference type="Pfam" id="PF13279">
    <property type="entry name" value="4HBT_2"/>
    <property type="match status" value="1"/>
</dbReference>
<comment type="caution">
    <text evidence="3">The sequence shown here is derived from an EMBL/GenBank/DDBJ whole genome shotgun (WGS) entry which is preliminary data.</text>
</comment>
<dbReference type="PANTHER" id="PTHR12475:SF4">
    <property type="entry name" value="PROTEIN THEM6"/>
    <property type="match status" value="1"/>
</dbReference>
<feature type="region of interest" description="Disordered" evidence="2">
    <location>
        <begin position="236"/>
        <end position="279"/>
    </location>
</feature>
<dbReference type="InterPro" id="IPR029069">
    <property type="entry name" value="HotDog_dom_sf"/>
</dbReference>
<feature type="compositionally biased region" description="Polar residues" evidence="2">
    <location>
        <begin position="253"/>
        <end position="265"/>
    </location>
</feature>
<dbReference type="AlphaFoldDB" id="A0AA38H8Y5"/>
<evidence type="ECO:0000256" key="2">
    <source>
        <dbReference type="SAM" id="MobiDB-lite"/>
    </source>
</evidence>
<name>A0AA38H8Y5_9TREE</name>
<accession>A0AA38H8Y5</accession>
<dbReference type="PANTHER" id="PTHR12475">
    <property type="match status" value="1"/>
</dbReference>
<dbReference type="CDD" id="cd00586">
    <property type="entry name" value="4HBT"/>
    <property type="match status" value="1"/>
</dbReference>